<dbReference type="Proteomes" id="UP001501470">
    <property type="component" value="Unassembled WGS sequence"/>
</dbReference>
<sequence>MSVMELREWWGLIEEARAACGSSAGDRDSADDPLPGEVLSRVAALPPSSIVAFGRCFSSVFDSAFLAPLWAAAYLIEGGCGDDGFMDFRAGLMLQGRSAFDAAVAAPDSLADLPVVQRMATTGKGWLGCEAMLYVARTAYTRSTGSPSGYDEALATRSPTRPSPARGERWDLEDDEQMRLHLPRLAALFLS</sequence>
<gene>
    <name evidence="3" type="ORF">GCM10009827_001400</name>
</gene>
<evidence type="ECO:0000259" key="2">
    <source>
        <dbReference type="Pfam" id="PF14024"/>
    </source>
</evidence>
<reference evidence="3 4" key="1">
    <citation type="journal article" date="2019" name="Int. J. Syst. Evol. Microbiol.">
        <title>The Global Catalogue of Microorganisms (GCM) 10K type strain sequencing project: providing services to taxonomists for standard genome sequencing and annotation.</title>
        <authorList>
            <consortium name="The Broad Institute Genomics Platform"/>
            <consortium name="The Broad Institute Genome Sequencing Center for Infectious Disease"/>
            <person name="Wu L."/>
            <person name="Ma J."/>
        </authorList>
    </citation>
    <scope>NUCLEOTIDE SEQUENCE [LARGE SCALE GENOMIC DNA]</scope>
    <source>
        <strain evidence="3 4">JCM 15933</strain>
    </source>
</reference>
<proteinExistence type="predicted"/>
<feature type="domain" description="DUF4240" evidence="2">
    <location>
        <begin position="4"/>
        <end position="142"/>
    </location>
</feature>
<evidence type="ECO:0000256" key="1">
    <source>
        <dbReference type="SAM" id="MobiDB-lite"/>
    </source>
</evidence>
<accession>A0ABN1ZHR5</accession>
<evidence type="ECO:0000313" key="4">
    <source>
        <dbReference type="Proteomes" id="UP001501470"/>
    </source>
</evidence>
<comment type="caution">
    <text evidence="3">The sequence shown here is derived from an EMBL/GenBank/DDBJ whole genome shotgun (WGS) entry which is preliminary data.</text>
</comment>
<keyword evidence="4" id="KW-1185">Reference proteome</keyword>
<organism evidence="3 4">
    <name type="scientific">Dactylosporangium maewongense</name>
    <dbReference type="NCBI Taxonomy" id="634393"/>
    <lineage>
        <taxon>Bacteria</taxon>
        <taxon>Bacillati</taxon>
        <taxon>Actinomycetota</taxon>
        <taxon>Actinomycetes</taxon>
        <taxon>Micromonosporales</taxon>
        <taxon>Micromonosporaceae</taxon>
        <taxon>Dactylosporangium</taxon>
    </lineage>
</organism>
<evidence type="ECO:0000313" key="3">
    <source>
        <dbReference type="EMBL" id="GAA1499475.1"/>
    </source>
</evidence>
<feature type="region of interest" description="Disordered" evidence="1">
    <location>
        <begin position="143"/>
        <end position="168"/>
    </location>
</feature>
<dbReference type="EMBL" id="BAAAQD010000001">
    <property type="protein sequence ID" value="GAA1499475.1"/>
    <property type="molecule type" value="Genomic_DNA"/>
</dbReference>
<dbReference type="Pfam" id="PF14024">
    <property type="entry name" value="DUF4240"/>
    <property type="match status" value="1"/>
</dbReference>
<protein>
    <recommendedName>
        <fullName evidence="2">DUF4240 domain-containing protein</fullName>
    </recommendedName>
</protein>
<dbReference type="InterPro" id="IPR025334">
    <property type="entry name" value="DUF4240"/>
</dbReference>
<name>A0ABN1ZHR5_9ACTN</name>